<gene>
    <name evidence="2" type="ORF">RSOLAG22IIIB_11746</name>
</gene>
<dbReference type="AlphaFoldDB" id="A0A0K6GA32"/>
<name>A0A0K6GA32_9AGAM</name>
<dbReference type="Proteomes" id="UP000044841">
    <property type="component" value="Unassembled WGS sequence"/>
</dbReference>
<keyword evidence="3" id="KW-1185">Reference proteome</keyword>
<evidence type="ECO:0000313" key="3">
    <source>
        <dbReference type="Proteomes" id="UP000044841"/>
    </source>
</evidence>
<organism evidence="2 3">
    <name type="scientific">Rhizoctonia solani</name>
    <dbReference type="NCBI Taxonomy" id="456999"/>
    <lineage>
        <taxon>Eukaryota</taxon>
        <taxon>Fungi</taxon>
        <taxon>Dikarya</taxon>
        <taxon>Basidiomycota</taxon>
        <taxon>Agaricomycotina</taxon>
        <taxon>Agaricomycetes</taxon>
        <taxon>Cantharellales</taxon>
        <taxon>Ceratobasidiaceae</taxon>
        <taxon>Rhizoctonia</taxon>
    </lineage>
</organism>
<proteinExistence type="predicted"/>
<feature type="region of interest" description="Disordered" evidence="1">
    <location>
        <begin position="1"/>
        <end position="59"/>
    </location>
</feature>
<accession>A0A0K6GA32</accession>
<evidence type="ECO:0000313" key="2">
    <source>
        <dbReference type="EMBL" id="CUA75453.1"/>
    </source>
</evidence>
<sequence>MDQAIGQPNELDDSEDSEDSEDDLIEYAPPLGGYWDGFEPEVGGIPEGDSSQPDIDPRDPNGIPPLIEGQVWIKRHPLSNQSSGLLVPNLHANELYNQGVHADDNLPPHFPFKTHDDFLQAEIFSDFGVTDKHINRQLSLELSLDSPTISLKSAKEYHETLALATRLWGGEPVFPALKKVVGDPELAKYMVYYPEEQWVHRPGTEDEPMQVWEELYHGKLWWELQNRVQPNQCVLYLVIYIDETSVSTIGGVNVWPIYAWIGNLPASVRKRRTKKGGAILLGYLPKARKESKVKDLAGFRCQVYHDALGIIFESLKIPSHYGAPVRCGDGIIRELVPVIGAGSADYMEMRAYQSLWRV</sequence>
<evidence type="ECO:0000256" key="1">
    <source>
        <dbReference type="SAM" id="MobiDB-lite"/>
    </source>
</evidence>
<feature type="compositionally biased region" description="Acidic residues" evidence="1">
    <location>
        <begin position="10"/>
        <end position="25"/>
    </location>
</feature>
<reference evidence="2 3" key="1">
    <citation type="submission" date="2015-07" db="EMBL/GenBank/DDBJ databases">
        <authorList>
            <person name="Noorani M."/>
        </authorList>
    </citation>
    <scope>NUCLEOTIDE SEQUENCE [LARGE SCALE GENOMIC DNA]</scope>
    <source>
        <strain evidence="2">BBA 69670</strain>
    </source>
</reference>
<protein>
    <submittedName>
        <fullName evidence="2">Uncharacterized protein</fullName>
    </submittedName>
</protein>
<dbReference type="EMBL" id="CYGV01001551">
    <property type="protein sequence ID" value="CUA75453.1"/>
    <property type="molecule type" value="Genomic_DNA"/>
</dbReference>
<dbReference type="InterPro" id="IPR041078">
    <property type="entry name" value="Plavaka"/>
</dbReference>
<dbReference type="Pfam" id="PF18759">
    <property type="entry name" value="Plavaka"/>
    <property type="match status" value="1"/>
</dbReference>